<dbReference type="InterPro" id="IPR027417">
    <property type="entry name" value="P-loop_NTPase"/>
</dbReference>
<dbReference type="InterPro" id="IPR011990">
    <property type="entry name" value="TPR-like_helical_dom_sf"/>
</dbReference>
<dbReference type="SMART" id="SM00028">
    <property type="entry name" value="TPR"/>
    <property type="match status" value="4"/>
</dbReference>
<evidence type="ECO:0000259" key="1">
    <source>
        <dbReference type="Pfam" id="PF00931"/>
    </source>
</evidence>
<dbReference type="STRING" id="287986.DV20_11490"/>
<proteinExistence type="predicted"/>
<evidence type="ECO:0000313" key="2">
    <source>
        <dbReference type="EMBL" id="KDN22004.1"/>
    </source>
</evidence>
<dbReference type="SUPFAM" id="SSF48452">
    <property type="entry name" value="TPR-like"/>
    <property type="match status" value="1"/>
</dbReference>
<dbReference type="SUPFAM" id="SSF52540">
    <property type="entry name" value="P-loop containing nucleoside triphosphate hydrolases"/>
    <property type="match status" value="1"/>
</dbReference>
<dbReference type="Gene3D" id="3.40.50.300">
    <property type="entry name" value="P-loop containing nucleotide triphosphate hydrolases"/>
    <property type="match status" value="1"/>
</dbReference>
<name>A0A066UCX6_9PSEU</name>
<dbReference type="RefSeq" id="WP_051735896.1">
    <property type="nucleotide sequence ID" value="NZ_JMQI01000024.1"/>
</dbReference>
<dbReference type="EMBL" id="JMQI01000024">
    <property type="protein sequence ID" value="KDN22004.1"/>
    <property type="molecule type" value="Genomic_DNA"/>
</dbReference>
<reference evidence="2 3" key="1">
    <citation type="submission" date="2014-05" db="EMBL/GenBank/DDBJ databases">
        <title>Draft genome sequence of Amycolatopsis rifamycinica DSM 46095.</title>
        <authorList>
            <person name="Lal R."/>
            <person name="Saxena A."/>
            <person name="Kumari R."/>
            <person name="Mukherjee U."/>
            <person name="Singh P."/>
            <person name="Sangwan N."/>
            <person name="Mahato N.K."/>
        </authorList>
    </citation>
    <scope>NUCLEOTIDE SEQUENCE [LARGE SCALE GENOMIC DNA]</scope>
    <source>
        <strain evidence="2 3">DSM 46095</strain>
    </source>
</reference>
<dbReference type="PANTHER" id="PTHR47691">
    <property type="entry name" value="REGULATOR-RELATED"/>
    <property type="match status" value="1"/>
</dbReference>
<dbReference type="Pfam" id="PF00931">
    <property type="entry name" value="NB-ARC"/>
    <property type="match status" value="1"/>
</dbReference>
<dbReference type="InterPro" id="IPR002182">
    <property type="entry name" value="NB-ARC"/>
</dbReference>
<dbReference type="InterPro" id="IPR019734">
    <property type="entry name" value="TPR_rpt"/>
</dbReference>
<dbReference type="OrthoDB" id="581105at2"/>
<dbReference type="GO" id="GO:0043531">
    <property type="term" value="F:ADP binding"/>
    <property type="evidence" value="ECO:0007669"/>
    <property type="project" value="InterPro"/>
</dbReference>
<dbReference type="AlphaFoldDB" id="A0A066UCX6"/>
<feature type="domain" description="NB-ARC" evidence="1">
    <location>
        <begin position="56"/>
        <end position="203"/>
    </location>
</feature>
<gene>
    <name evidence="2" type="ORF">DV20_11490</name>
</gene>
<evidence type="ECO:0000313" key="3">
    <source>
        <dbReference type="Proteomes" id="UP000027345"/>
    </source>
</evidence>
<dbReference type="eggNOG" id="COG3903">
    <property type="taxonomic scope" value="Bacteria"/>
</dbReference>
<protein>
    <recommendedName>
        <fullName evidence="1">NB-ARC domain-containing protein</fullName>
    </recommendedName>
</protein>
<accession>A0A066UCX6</accession>
<dbReference type="PRINTS" id="PR00364">
    <property type="entry name" value="DISEASERSIST"/>
</dbReference>
<dbReference type="Gene3D" id="1.25.40.10">
    <property type="entry name" value="Tetratricopeptide repeat domain"/>
    <property type="match status" value="1"/>
</dbReference>
<dbReference type="Proteomes" id="UP000027345">
    <property type="component" value="Unassembled WGS sequence"/>
</dbReference>
<keyword evidence="3" id="KW-1185">Reference proteome</keyword>
<dbReference type="PANTHER" id="PTHR47691:SF3">
    <property type="entry name" value="HTH-TYPE TRANSCRIPTIONAL REGULATOR RV0890C-RELATED"/>
    <property type="match status" value="1"/>
</dbReference>
<sequence length="647" mass="70333">MPDRFEVHNVVDGEVTGTVVQAGQVVVARVRPPPRQLPAWPARFVGRADDLAGLAGEPGVHAIIGTGGIGKTWLAVRWAQANRHRFPDGQLFVDLRGFSPDQPMVPAAAVRGFLDALGAVDIPADPHAQVALYRSLTADKRLLVVLDNAADAAQVEPLLPGGSRGTVLVTSRRQLTSLTTRHGARHLRLGVLRDAESHDLLVARLGPGRIAADPVAVRRIVAHCAGLPLALAIVASRGQLSPGLPLSRIADELGRLDDEDPANSVPAALSWSLRALTGAQSRVLGLLAAAPGPDIGLAAVRSLIGSVSELPALERLCLLESAAGERYRMHDLIRAQVRAEDAEATRRVIDHYLYTAHSADRHLQPYGAPAVLPPMSRGCRPEPPTGLDAALAWFDAEHRCLLAAVGTAAEHGWHDVVWHLARTLTTYHHRRDHADADIRTWGLALRVRDPVSALVTSHRRLGEALTRAHRDAEGLARLREASALARQSGDRDQLSHTHRALAWALGRRDENAEALDHARENLRLSRELHDTISEAHALNAVAWFTARLGDLDRARSSGEAALALRPNPEGEASCRETLAYIEYHAGRPAESVEHYERALALRRAHGYLRHVANTLDRLVTPLRALGRDEEAEARSLEARELFARLRE</sequence>
<comment type="caution">
    <text evidence="2">The sequence shown here is derived from an EMBL/GenBank/DDBJ whole genome shotgun (WGS) entry which is preliminary data.</text>
</comment>
<organism evidence="2 3">
    <name type="scientific">Amycolatopsis rifamycinica</name>
    <dbReference type="NCBI Taxonomy" id="287986"/>
    <lineage>
        <taxon>Bacteria</taxon>
        <taxon>Bacillati</taxon>
        <taxon>Actinomycetota</taxon>
        <taxon>Actinomycetes</taxon>
        <taxon>Pseudonocardiales</taxon>
        <taxon>Pseudonocardiaceae</taxon>
        <taxon>Amycolatopsis</taxon>
    </lineage>
</organism>